<dbReference type="Proteomes" id="UP001501510">
    <property type="component" value="Unassembled WGS sequence"/>
</dbReference>
<reference evidence="11" key="1">
    <citation type="journal article" date="2019" name="Int. J. Syst. Evol. Microbiol.">
        <title>The Global Catalogue of Microorganisms (GCM) 10K type strain sequencing project: providing services to taxonomists for standard genome sequencing and annotation.</title>
        <authorList>
            <consortium name="The Broad Institute Genomics Platform"/>
            <consortium name="The Broad Institute Genome Sequencing Center for Infectious Disease"/>
            <person name="Wu L."/>
            <person name="Ma J."/>
        </authorList>
    </citation>
    <scope>NUCLEOTIDE SEQUENCE [LARGE SCALE GENOMIC DNA]</scope>
    <source>
        <strain evidence="11">JCM 1407</strain>
    </source>
</reference>
<keyword evidence="11" id="KW-1185">Reference proteome</keyword>
<evidence type="ECO:0000259" key="9">
    <source>
        <dbReference type="Pfam" id="PF17768"/>
    </source>
</evidence>
<feature type="domain" description="DDH" evidence="7">
    <location>
        <begin position="78"/>
        <end position="230"/>
    </location>
</feature>
<evidence type="ECO:0000256" key="2">
    <source>
        <dbReference type="ARBA" id="ARBA00019841"/>
    </source>
</evidence>
<dbReference type="Gene3D" id="3.90.1640.30">
    <property type="match status" value="1"/>
</dbReference>
<dbReference type="InterPro" id="IPR051673">
    <property type="entry name" value="SSDNA_exonuclease_RecJ"/>
</dbReference>
<sequence>MKRKWMLKRKKIDTKLISKLTGLSEITINILVNRGVYKPTDIKNFIDPSIENVYDSFLMKDMDKGTEIIKKAIDENKNIVVYGDYDADGVTSTVILYTALKDCGANVSYYIPDRKNEGYGMCTERVEKLKKDGVEVILTCDNGISAIDAIKKAKELGMTVIVTDHHELPFNENEGNREYIVPDADAIVNPKQKECKYPFEMLCGAGIALKFAKVIYEKIKGDFSKYLELVQFAAIGTICDVVDLKDENRIIAKTGLEYINNTKNIGLNALIKEIGLEEKVIKSYHIGFMIGPCINATGRLETASISAELFLCKDKEKAKVLARKLKELNNERQKMTSESVEETIELIENSSLKEDKILVVYNKDIDESIAGIVAGRIKEKYNLPTIIITKGKDMPKGSGRSIEGYNLFEELIKCKECIYKFGGHPMAAGLTIEEKNIDKLRKNLNSNCKLKREEFIPKIRIDKRVPLKAINMDLIKELEYLEPFGKENPSPIMAEKNIKVEGIKILGKDENTLKIICKVPQSNKRINALGFGIGKEFLEEMKDIYGIRYKEIVENPWNNPLDVDLIYYPQINEFNGFTSTQLKIIDYRINENN</sequence>
<accession>A0ABP3V437</accession>
<keyword evidence="4" id="KW-0378">Hydrolase</keyword>
<dbReference type="Pfam" id="PF17768">
    <property type="entry name" value="RecJ_OB"/>
    <property type="match status" value="1"/>
</dbReference>
<dbReference type="InterPro" id="IPR003156">
    <property type="entry name" value="DHHA1_dom"/>
</dbReference>
<keyword evidence="6" id="KW-0175">Coiled coil</keyword>
<evidence type="ECO:0000313" key="10">
    <source>
        <dbReference type="EMBL" id="GAA0746669.1"/>
    </source>
</evidence>
<evidence type="ECO:0000313" key="11">
    <source>
        <dbReference type="Proteomes" id="UP001501510"/>
    </source>
</evidence>
<keyword evidence="3" id="KW-0540">Nuclease</keyword>
<dbReference type="EMBL" id="BAAACG010000019">
    <property type="protein sequence ID" value="GAA0746669.1"/>
    <property type="molecule type" value="Genomic_DNA"/>
</dbReference>
<dbReference type="Pfam" id="PF01368">
    <property type="entry name" value="DHH"/>
    <property type="match status" value="1"/>
</dbReference>
<protein>
    <recommendedName>
        <fullName evidence="2">Single-stranded-DNA-specific exonuclease RecJ</fullName>
    </recommendedName>
</protein>
<dbReference type="InterPro" id="IPR001667">
    <property type="entry name" value="DDH_dom"/>
</dbReference>
<dbReference type="InterPro" id="IPR038763">
    <property type="entry name" value="DHH_sf"/>
</dbReference>
<gene>
    <name evidence="10" type="primary">recJ</name>
    <name evidence="10" type="ORF">GCM10008906_34580</name>
</gene>
<evidence type="ECO:0000256" key="3">
    <source>
        <dbReference type="ARBA" id="ARBA00022722"/>
    </source>
</evidence>
<keyword evidence="5 10" id="KW-0269">Exonuclease</keyword>
<feature type="coiled-coil region" evidence="6">
    <location>
        <begin position="318"/>
        <end position="345"/>
    </location>
</feature>
<dbReference type="SUPFAM" id="SSF64182">
    <property type="entry name" value="DHH phosphoesterases"/>
    <property type="match status" value="1"/>
</dbReference>
<dbReference type="Pfam" id="PF02272">
    <property type="entry name" value="DHHA1"/>
    <property type="match status" value="1"/>
</dbReference>
<evidence type="ECO:0000256" key="1">
    <source>
        <dbReference type="ARBA" id="ARBA00005915"/>
    </source>
</evidence>
<evidence type="ECO:0000259" key="7">
    <source>
        <dbReference type="Pfam" id="PF01368"/>
    </source>
</evidence>
<feature type="domain" description="RecJ OB" evidence="9">
    <location>
        <begin position="461"/>
        <end position="586"/>
    </location>
</feature>
<dbReference type="GO" id="GO:0004527">
    <property type="term" value="F:exonuclease activity"/>
    <property type="evidence" value="ECO:0007669"/>
    <property type="project" value="UniProtKB-KW"/>
</dbReference>
<comment type="similarity">
    <text evidence="1">Belongs to the RecJ family.</text>
</comment>
<evidence type="ECO:0000256" key="6">
    <source>
        <dbReference type="SAM" id="Coils"/>
    </source>
</evidence>
<dbReference type="InterPro" id="IPR004610">
    <property type="entry name" value="RecJ"/>
</dbReference>
<proteinExistence type="inferred from homology"/>
<dbReference type="RefSeq" id="WP_343763702.1">
    <property type="nucleotide sequence ID" value="NZ_BAAACG010000019.1"/>
</dbReference>
<evidence type="ECO:0000259" key="8">
    <source>
        <dbReference type="Pfam" id="PF02272"/>
    </source>
</evidence>
<name>A0ABP3V437_9CLOT</name>
<dbReference type="InterPro" id="IPR041122">
    <property type="entry name" value="RecJ_OB"/>
</dbReference>
<dbReference type="NCBIfam" id="TIGR00644">
    <property type="entry name" value="recJ"/>
    <property type="match status" value="1"/>
</dbReference>
<dbReference type="PANTHER" id="PTHR30255">
    <property type="entry name" value="SINGLE-STRANDED-DNA-SPECIFIC EXONUCLEASE RECJ"/>
    <property type="match status" value="1"/>
</dbReference>
<evidence type="ECO:0000256" key="5">
    <source>
        <dbReference type="ARBA" id="ARBA00022839"/>
    </source>
</evidence>
<evidence type="ECO:0000256" key="4">
    <source>
        <dbReference type="ARBA" id="ARBA00022801"/>
    </source>
</evidence>
<organism evidence="10 11">
    <name type="scientific">Clostridium oceanicum</name>
    <dbReference type="NCBI Taxonomy" id="1543"/>
    <lineage>
        <taxon>Bacteria</taxon>
        <taxon>Bacillati</taxon>
        <taxon>Bacillota</taxon>
        <taxon>Clostridia</taxon>
        <taxon>Eubacteriales</taxon>
        <taxon>Clostridiaceae</taxon>
        <taxon>Clostridium</taxon>
    </lineage>
</organism>
<feature type="domain" description="DHHA1" evidence="8">
    <location>
        <begin position="355"/>
        <end position="448"/>
    </location>
</feature>
<dbReference type="Gene3D" id="3.10.310.30">
    <property type="match status" value="1"/>
</dbReference>
<dbReference type="PANTHER" id="PTHR30255:SF2">
    <property type="entry name" value="SINGLE-STRANDED-DNA-SPECIFIC EXONUCLEASE RECJ"/>
    <property type="match status" value="1"/>
</dbReference>
<comment type="caution">
    <text evidence="10">The sequence shown here is derived from an EMBL/GenBank/DDBJ whole genome shotgun (WGS) entry which is preliminary data.</text>
</comment>